<organism evidence="1 2">
    <name type="scientific">Pomacea canaliculata</name>
    <name type="common">Golden apple snail</name>
    <dbReference type="NCBI Taxonomy" id="400727"/>
    <lineage>
        <taxon>Eukaryota</taxon>
        <taxon>Metazoa</taxon>
        <taxon>Spiralia</taxon>
        <taxon>Lophotrochozoa</taxon>
        <taxon>Mollusca</taxon>
        <taxon>Gastropoda</taxon>
        <taxon>Caenogastropoda</taxon>
        <taxon>Architaenioglossa</taxon>
        <taxon>Ampullarioidea</taxon>
        <taxon>Ampullariidae</taxon>
        <taxon>Pomacea</taxon>
    </lineage>
</organism>
<dbReference type="EMBL" id="PZQS01000005">
    <property type="protein sequence ID" value="PVD29442.1"/>
    <property type="molecule type" value="Genomic_DNA"/>
</dbReference>
<name>A0A2T7P7P0_POMCA</name>
<dbReference type="Proteomes" id="UP000245119">
    <property type="component" value="Linkage Group LG5"/>
</dbReference>
<evidence type="ECO:0000313" key="2">
    <source>
        <dbReference type="Proteomes" id="UP000245119"/>
    </source>
</evidence>
<reference evidence="1 2" key="1">
    <citation type="submission" date="2018-04" db="EMBL/GenBank/DDBJ databases">
        <title>The genome of golden apple snail Pomacea canaliculata provides insight into stress tolerance and invasive adaptation.</title>
        <authorList>
            <person name="Liu C."/>
            <person name="Liu B."/>
            <person name="Ren Y."/>
            <person name="Zhang Y."/>
            <person name="Wang H."/>
            <person name="Li S."/>
            <person name="Jiang F."/>
            <person name="Yin L."/>
            <person name="Zhang G."/>
            <person name="Qian W."/>
            <person name="Fan W."/>
        </authorList>
    </citation>
    <scope>NUCLEOTIDE SEQUENCE [LARGE SCALE GENOMIC DNA]</scope>
    <source>
        <strain evidence="1">SZHN2017</strain>
        <tissue evidence="1">Muscle</tissue>
    </source>
</reference>
<evidence type="ECO:0000313" key="1">
    <source>
        <dbReference type="EMBL" id="PVD29442.1"/>
    </source>
</evidence>
<proteinExistence type="predicted"/>
<dbReference type="AlphaFoldDB" id="A0A2T7P7P0"/>
<comment type="caution">
    <text evidence="1">The sequence shown here is derived from an EMBL/GenBank/DDBJ whole genome shotgun (WGS) entry which is preliminary data.</text>
</comment>
<keyword evidence="2" id="KW-1185">Reference proteome</keyword>
<accession>A0A2T7P7P0</accession>
<gene>
    <name evidence="1" type="ORF">C0Q70_08693</name>
</gene>
<protein>
    <submittedName>
        <fullName evidence="1">Uncharacterized protein</fullName>
    </submittedName>
</protein>
<sequence length="242" mass="25682">MDWPCASRSTPLYGAGGEVEGESVGGCWLVGGLRVQGEGGSRLSCSAAPQTTTTRRSNYYRRCSQQTNNNDNNHNNSDNTTKDARVLEASRPSVGGHLTASCDVLHVPALDARAGCAATIPRGTHLRAGGKRSPSAATARRGALKGIGVVAPRRGPWRVFTCLPVAIAARNCWNRCTEGQPGSPATSATLGLVVNHHQRPPQTHGRNGVHSRGDHCVQTEINVMHVTETNITHVTETHVTEA</sequence>